<dbReference type="EMBL" id="QOZG01000018">
    <property type="protein sequence ID" value="RCS21661.1"/>
    <property type="molecule type" value="Genomic_DNA"/>
</dbReference>
<evidence type="ECO:0008006" key="4">
    <source>
        <dbReference type="Google" id="ProtNLM"/>
    </source>
</evidence>
<organism evidence="2 3">
    <name type="scientific">Phyllobacterium salinisoli</name>
    <dbReference type="NCBI Taxonomy" id="1899321"/>
    <lineage>
        <taxon>Bacteria</taxon>
        <taxon>Pseudomonadati</taxon>
        <taxon>Pseudomonadota</taxon>
        <taxon>Alphaproteobacteria</taxon>
        <taxon>Hyphomicrobiales</taxon>
        <taxon>Phyllobacteriaceae</taxon>
        <taxon>Phyllobacterium</taxon>
    </lineage>
</organism>
<evidence type="ECO:0000313" key="3">
    <source>
        <dbReference type="Proteomes" id="UP000253420"/>
    </source>
</evidence>
<name>A0A368JXI5_9HYPH</name>
<evidence type="ECO:0000313" key="2">
    <source>
        <dbReference type="EMBL" id="RCS21661.1"/>
    </source>
</evidence>
<keyword evidence="1" id="KW-0732">Signal</keyword>
<dbReference type="InterPro" id="IPR010694">
    <property type="entry name" value="Uncharacterised_VirK"/>
</dbReference>
<gene>
    <name evidence="2" type="ORF">DUT91_22670</name>
</gene>
<keyword evidence="3" id="KW-1185">Reference proteome</keyword>
<reference evidence="2 3" key="1">
    <citation type="submission" date="2018-07" db="EMBL/GenBank/DDBJ databases">
        <title>The draft genome of Phyllobacterium salinisoli.</title>
        <authorList>
            <person name="Liu L."/>
            <person name="Li L."/>
            <person name="Zhang X."/>
            <person name="Liang L."/>
        </authorList>
    </citation>
    <scope>NUCLEOTIDE SEQUENCE [LARGE SCALE GENOMIC DNA]</scope>
    <source>
        <strain evidence="2 3">LLAN61</strain>
    </source>
</reference>
<accession>A0A368JXI5</accession>
<sequence length="159" mass="17184">MLRILSTPILATALFSLIGSAKAATASQFDELHDRLLAGIPTVSVSHLDKCSQSAGKVPLATMPTGGFPIRDFMILPEPKPQIAYANQHLTVMPDGTPVLELVQYRITPNDVATITARRLSPTTYMQLSNPMIFECPLGAGLQFRPQTRNIPAIDGADK</sequence>
<dbReference type="Proteomes" id="UP000253420">
    <property type="component" value="Unassembled WGS sequence"/>
</dbReference>
<feature type="signal peptide" evidence="1">
    <location>
        <begin position="1"/>
        <end position="23"/>
    </location>
</feature>
<proteinExistence type="predicted"/>
<evidence type="ECO:0000256" key="1">
    <source>
        <dbReference type="SAM" id="SignalP"/>
    </source>
</evidence>
<protein>
    <recommendedName>
        <fullName evidence="4">VirK protein</fullName>
    </recommendedName>
</protein>
<dbReference type="OrthoDB" id="8115219at2"/>
<comment type="caution">
    <text evidence="2">The sequence shown here is derived from an EMBL/GenBank/DDBJ whole genome shotgun (WGS) entry which is preliminary data.</text>
</comment>
<dbReference type="AlphaFoldDB" id="A0A368JXI5"/>
<dbReference type="RefSeq" id="WP_114442734.1">
    <property type="nucleotide sequence ID" value="NZ_QOZG01000018.1"/>
</dbReference>
<feature type="chain" id="PRO_5016662403" description="VirK protein" evidence="1">
    <location>
        <begin position="24"/>
        <end position="159"/>
    </location>
</feature>
<dbReference type="Pfam" id="PF06903">
    <property type="entry name" value="VirK"/>
    <property type="match status" value="1"/>
</dbReference>